<organism evidence="2 3">
    <name type="scientific">Heterotrigona itama</name>
    <dbReference type="NCBI Taxonomy" id="395501"/>
    <lineage>
        <taxon>Eukaryota</taxon>
        <taxon>Metazoa</taxon>
        <taxon>Ecdysozoa</taxon>
        <taxon>Arthropoda</taxon>
        <taxon>Hexapoda</taxon>
        <taxon>Insecta</taxon>
        <taxon>Pterygota</taxon>
        <taxon>Neoptera</taxon>
        <taxon>Endopterygota</taxon>
        <taxon>Hymenoptera</taxon>
        <taxon>Apocrita</taxon>
        <taxon>Aculeata</taxon>
        <taxon>Apoidea</taxon>
        <taxon>Anthophila</taxon>
        <taxon>Apidae</taxon>
        <taxon>Heterotrigona</taxon>
    </lineage>
</organism>
<protein>
    <submittedName>
        <fullName evidence="2">Uncharacterized protein</fullName>
    </submittedName>
</protein>
<evidence type="ECO:0000313" key="3">
    <source>
        <dbReference type="Proteomes" id="UP000752696"/>
    </source>
</evidence>
<proteinExistence type="predicted"/>
<comment type="caution">
    <text evidence="2">The sequence shown here is derived from an EMBL/GenBank/DDBJ whole genome shotgun (WGS) entry which is preliminary data.</text>
</comment>
<name>A0A6V7HKW8_9HYME</name>
<dbReference type="Proteomes" id="UP000752696">
    <property type="component" value="Unassembled WGS sequence"/>
</dbReference>
<evidence type="ECO:0000313" key="2">
    <source>
        <dbReference type="EMBL" id="CAD1480649.1"/>
    </source>
</evidence>
<accession>A0A6V7HKW8</accession>
<dbReference type="AlphaFoldDB" id="A0A6V7HKW8"/>
<feature type="non-terminal residue" evidence="2">
    <location>
        <position position="1"/>
    </location>
</feature>
<gene>
    <name evidence="2" type="ORF">MHI_LOCUS955264</name>
</gene>
<keyword evidence="3" id="KW-1185">Reference proteome</keyword>
<dbReference type="EMBL" id="CAJDYZ010012369">
    <property type="protein sequence ID" value="CAD1480649.1"/>
    <property type="molecule type" value="Genomic_DNA"/>
</dbReference>
<feature type="non-terminal residue" evidence="2">
    <location>
        <position position="173"/>
    </location>
</feature>
<evidence type="ECO:0000256" key="1">
    <source>
        <dbReference type="SAM" id="MobiDB-lite"/>
    </source>
</evidence>
<feature type="region of interest" description="Disordered" evidence="1">
    <location>
        <begin position="151"/>
        <end position="173"/>
    </location>
</feature>
<dbReference type="OrthoDB" id="10488748at2759"/>
<sequence length="173" mass="20437">NACTQMNLSVLTRNTMEARVYYVVYVRDGKGKRKRDRGREEFKSSRWKCYCKSASRSWLTSSSDAPPSDISCTVHRTFKVTFSIDFSATYKPYRKKSHYYCFIENNNLDNMKLRIKLKLTKWREKLKRRSSLCERVSDHVLYFPKHLRSQNESGRCKKDTGNPEDFMQSSLNG</sequence>
<reference evidence="2" key="1">
    <citation type="submission" date="2020-07" db="EMBL/GenBank/DDBJ databases">
        <authorList>
            <person name="Nazaruddin N."/>
        </authorList>
    </citation>
    <scope>NUCLEOTIDE SEQUENCE</scope>
</reference>